<gene>
    <name evidence="2" type="ORF">AW08_01134</name>
</gene>
<dbReference type="Proteomes" id="UP000020218">
    <property type="component" value="Unassembled WGS sequence"/>
</dbReference>
<reference evidence="2" key="1">
    <citation type="submission" date="2014-02" db="EMBL/GenBank/DDBJ databases">
        <title>Expanding our view of genomic diversity in Candidatus Accumulibacter clades.</title>
        <authorList>
            <person name="Skennerton C.T."/>
            <person name="Barr J.J."/>
            <person name="Slater F.R."/>
            <person name="Bond P.L."/>
            <person name="Tyson G.W."/>
        </authorList>
    </citation>
    <scope>NUCLEOTIDE SEQUENCE [LARGE SCALE GENOMIC DNA]</scope>
</reference>
<evidence type="ECO:0000256" key="1">
    <source>
        <dbReference type="SAM" id="SignalP"/>
    </source>
</evidence>
<keyword evidence="1" id="KW-0732">Signal</keyword>
<dbReference type="STRING" id="1454001.AW08_01134"/>
<evidence type="ECO:0000313" key="3">
    <source>
        <dbReference type="Proteomes" id="UP000020218"/>
    </source>
</evidence>
<organism evidence="2 3">
    <name type="scientific">Candidatus Accumulibacter adjunctus</name>
    <dbReference type="NCBI Taxonomy" id="1454001"/>
    <lineage>
        <taxon>Bacteria</taxon>
        <taxon>Pseudomonadati</taxon>
        <taxon>Pseudomonadota</taxon>
        <taxon>Betaproteobacteria</taxon>
        <taxon>Candidatus Accumulibacter</taxon>
    </lineage>
</organism>
<dbReference type="SUPFAM" id="SSF56935">
    <property type="entry name" value="Porins"/>
    <property type="match status" value="1"/>
</dbReference>
<accession>A0A011MEX4</accession>
<evidence type="ECO:0008006" key="4">
    <source>
        <dbReference type="Google" id="ProtNLM"/>
    </source>
</evidence>
<dbReference type="EMBL" id="JFAX01000005">
    <property type="protein sequence ID" value="EXI68353.1"/>
    <property type="molecule type" value="Genomic_DNA"/>
</dbReference>
<keyword evidence="3" id="KW-1185">Reference proteome</keyword>
<protein>
    <recommendedName>
        <fullName evidence="4">Porin</fullName>
    </recommendedName>
</protein>
<feature type="chain" id="PRO_5001462010" description="Porin" evidence="1">
    <location>
        <begin position="30"/>
        <end position="403"/>
    </location>
</feature>
<name>A0A011MEX4_9PROT</name>
<sequence>MCVCSRFAKTTASIALAGCLLSWHTASHALDLLDGDFQLHGFASLTLVSTTDNNLFGQSDNQISKDFSEVGVNASWRLTPALQLSGGLLSRRAGGTDDGGVRLDYGLLDWAPMSSEGGRAGIRMGRIKTAYGLYNTTRDVPFTRPSIILPQSIYFERTRNLTVSADGAEVYVERFGEGGTLSASFAYGQPQTDTEAAKVPLVGLDRPGKLDSKLAPDLQILYEGAGNSYRLAFTALRLDLKYQPGYRDILQAGRFRLTPLIFSAQYNAENWSLTSEYALRRTSISDFGPYFYNGTFNGQSYYVQGTYRLTPQWEALLRYDAFYADQNDRDGKDFAAATRLPGFTRFAKDWTVGLRFDVTPQFMLRAEAHFVDGTGFLAAQDNPNPQALRRYWDNFMLQASFRF</sequence>
<evidence type="ECO:0000313" key="2">
    <source>
        <dbReference type="EMBL" id="EXI68353.1"/>
    </source>
</evidence>
<comment type="caution">
    <text evidence="2">The sequence shown here is derived from an EMBL/GenBank/DDBJ whole genome shotgun (WGS) entry which is preliminary data.</text>
</comment>
<proteinExistence type="predicted"/>
<dbReference type="PATRIC" id="fig|1454001.3.peg.1156"/>
<dbReference type="AlphaFoldDB" id="A0A011MEX4"/>
<feature type="signal peptide" evidence="1">
    <location>
        <begin position="1"/>
        <end position="29"/>
    </location>
</feature>